<gene>
    <name evidence="1" type="ORF">ACFYXQ_14395</name>
</gene>
<protein>
    <submittedName>
        <fullName evidence="1">MSMEG_0570 family nitrogen starvation response protein</fullName>
    </submittedName>
</protein>
<evidence type="ECO:0000313" key="1">
    <source>
        <dbReference type="EMBL" id="MFF3568958.1"/>
    </source>
</evidence>
<dbReference type="InterPro" id="IPR023846">
    <property type="entry name" value="CHP04042_MSMEG0570"/>
</dbReference>
<reference evidence="1 2" key="1">
    <citation type="submission" date="2024-10" db="EMBL/GenBank/DDBJ databases">
        <title>The Natural Products Discovery Center: Release of the First 8490 Sequenced Strains for Exploring Actinobacteria Biosynthetic Diversity.</title>
        <authorList>
            <person name="Kalkreuter E."/>
            <person name="Kautsar S.A."/>
            <person name="Yang D."/>
            <person name="Bader C.D."/>
            <person name="Teijaro C.N."/>
            <person name="Fluegel L."/>
            <person name="Davis C.M."/>
            <person name="Simpson J.R."/>
            <person name="Lauterbach L."/>
            <person name="Steele A.D."/>
            <person name="Gui C."/>
            <person name="Meng S."/>
            <person name="Li G."/>
            <person name="Viehrig K."/>
            <person name="Ye F."/>
            <person name="Su P."/>
            <person name="Kiefer A.F."/>
            <person name="Nichols A."/>
            <person name="Cepeda A.J."/>
            <person name="Yan W."/>
            <person name="Fan B."/>
            <person name="Jiang Y."/>
            <person name="Adhikari A."/>
            <person name="Zheng C.-J."/>
            <person name="Schuster L."/>
            <person name="Cowan T.M."/>
            <person name="Smanski M.J."/>
            <person name="Chevrette M.G."/>
            <person name="De Carvalho L.P.S."/>
            <person name="Shen B."/>
        </authorList>
    </citation>
    <scope>NUCLEOTIDE SEQUENCE [LARGE SCALE GENOMIC DNA]</scope>
    <source>
        <strain evidence="1 2">NPDC002593</strain>
    </source>
</reference>
<dbReference type="NCBIfam" id="TIGR04042">
    <property type="entry name" value="MSMEG_0570_fam"/>
    <property type="match status" value="1"/>
</dbReference>
<keyword evidence="2" id="KW-1185">Reference proteome</keyword>
<accession>A0ABW6S029</accession>
<sequence length="101" mass="10940">MPEMTFTVRWPEGAPVGYYSPSLVVHDFLTAGTQYTVGDFVHRSVTALDHATERVRAKFGFACTSARATAEQIRFAASAFPADALVEIVALEPPLPEKAPS</sequence>
<name>A0ABW6S029_9NOCA</name>
<proteinExistence type="predicted"/>
<dbReference type="RefSeq" id="WP_040823288.1">
    <property type="nucleotide sequence ID" value="NZ_JBIAQY010000004.1"/>
</dbReference>
<evidence type="ECO:0000313" key="2">
    <source>
        <dbReference type="Proteomes" id="UP001601992"/>
    </source>
</evidence>
<dbReference type="EMBL" id="JBIAQY010000004">
    <property type="protein sequence ID" value="MFF3568958.1"/>
    <property type="molecule type" value="Genomic_DNA"/>
</dbReference>
<comment type="caution">
    <text evidence="1">The sequence shown here is derived from an EMBL/GenBank/DDBJ whole genome shotgun (WGS) entry which is preliminary data.</text>
</comment>
<organism evidence="1 2">
    <name type="scientific">Nocardia jiangxiensis</name>
    <dbReference type="NCBI Taxonomy" id="282685"/>
    <lineage>
        <taxon>Bacteria</taxon>
        <taxon>Bacillati</taxon>
        <taxon>Actinomycetota</taxon>
        <taxon>Actinomycetes</taxon>
        <taxon>Mycobacteriales</taxon>
        <taxon>Nocardiaceae</taxon>
        <taxon>Nocardia</taxon>
    </lineage>
</organism>
<dbReference type="Proteomes" id="UP001601992">
    <property type="component" value="Unassembled WGS sequence"/>
</dbReference>